<reference evidence="1" key="1">
    <citation type="submission" date="2021-02" db="EMBL/GenBank/DDBJ databases">
        <authorList>
            <person name="Nowell W R."/>
        </authorList>
    </citation>
    <scope>NUCLEOTIDE SEQUENCE</scope>
    <source>
        <strain evidence="1">Ploen Becks lab</strain>
    </source>
</reference>
<dbReference type="EMBL" id="CAJNOC010001970">
    <property type="protein sequence ID" value="CAF0904208.1"/>
    <property type="molecule type" value="Genomic_DNA"/>
</dbReference>
<dbReference type="Proteomes" id="UP000663879">
    <property type="component" value="Unassembled WGS sequence"/>
</dbReference>
<keyword evidence="2" id="KW-1185">Reference proteome</keyword>
<proteinExistence type="predicted"/>
<dbReference type="OrthoDB" id="10514220at2759"/>
<dbReference type="AlphaFoldDB" id="A0A813ZVP2"/>
<sequence length="225" mass="26295">MSPSTEGPVIDIKKELALSILNVGEILAKTIDYYSLKDDRENLDELISICKKQTEFEKKCIEIEIIENELEIKEIELNREEFHRDSIPLIDEITTESSIVSNEIEKKVEPIRLDEIKHDKKSSFSLNYLIQEVDKKIKILNGIFNPNEYANLNEETDLKVVYSKKNESTYFIHDFLSNSSKDNYSFLYERVDLYEEMKQLTDIVNDLNFVIDKRESGSKNYGSFV</sequence>
<gene>
    <name evidence="1" type="ORF">OXX778_LOCUS11559</name>
</gene>
<evidence type="ECO:0000313" key="1">
    <source>
        <dbReference type="EMBL" id="CAF0904208.1"/>
    </source>
</evidence>
<protein>
    <submittedName>
        <fullName evidence="1">Uncharacterized protein</fullName>
    </submittedName>
</protein>
<comment type="caution">
    <text evidence="1">The sequence shown here is derived from an EMBL/GenBank/DDBJ whole genome shotgun (WGS) entry which is preliminary data.</text>
</comment>
<name>A0A813ZVP2_9BILA</name>
<evidence type="ECO:0000313" key="2">
    <source>
        <dbReference type="Proteomes" id="UP000663879"/>
    </source>
</evidence>
<organism evidence="1 2">
    <name type="scientific">Brachionus calyciflorus</name>
    <dbReference type="NCBI Taxonomy" id="104777"/>
    <lineage>
        <taxon>Eukaryota</taxon>
        <taxon>Metazoa</taxon>
        <taxon>Spiralia</taxon>
        <taxon>Gnathifera</taxon>
        <taxon>Rotifera</taxon>
        <taxon>Eurotatoria</taxon>
        <taxon>Monogononta</taxon>
        <taxon>Pseudotrocha</taxon>
        <taxon>Ploima</taxon>
        <taxon>Brachionidae</taxon>
        <taxon>Brachionus</taxon>
    </lineage>
</organism>
<accession>A0A813ZVP2</accession>